<sequence length="184" mass="19923">MTNAAPLPDSTAASPTLTLLSRIQADWARVRPDLDAQPMLTLLLLDRLHTALARHIELTYLDEGINASNWDLLLTLLRSAPPEGLTPTELSELSAITGASMTNRVARLLDKGLVERALNAVDRRSVRVRLSARGRKLVETLLSEHLAREARILSVLSPEEIALLTALSSKLVQQVEALGQGAAG</sequence>
<evidence type="ECO:0000313" key="6">
    <source>
        <dbReference type="Proteomes" id="UP000603865"/>
    </source>
</evidence>
<dbReference type="InterPro" id="IPR036390">
    <property type="entry name" value="WH_DNA-bd_sf"/>
</dbReference>
<organism evidence="5 6">
    <name type="scientific">Deinococcus ruber</name>
    <dbReference type="NCBI Taxonomy" id="1848197"/>
    <lineage>
        <taxon>Bacteria</taxon>
        <taxon>Thermotogati</taxon>
        <taxon>Deinococcota</taxon>
        <taxon>Deinococci</taxon>
        <taxon>Deinococcales</taxon>
        <taxon>Deinococcaceae</taxon>
        <taxon>Deinococcus</taxon>
    </lineage>
</organism>
<evidence type="ECO:0000259" key="4">
    <source>
        <dbReference type="PROSITE" id="PS50995"/>
    </source>
</evidence>
<dbReference type="InterPro" id="IPR000835">
    <property type="entry name" value="HTH_MarR-typ"/>
</dbReference>
<accession>A0A918CA95</accession>
<name>A0A918CA95_9DEIO</name>
<reference evidence="5" key="1">
    <citation type="journal article" date="2014" name="Int. J. Syst. Evol. Microbiol.">
        <title>Complete genome sequence of Corynebacterium casei LMG S-19264T (=DSM 44701T), isolated from a smear-ripened cheese.</title>
        <authorList>
            <consortium name="US DOE Joint Genome Institute (JGI-PGF)"/>
            <person name="Walter F."/>
            <person name="Albersmeier A."/>
            <person name="Kalinowski J."/>
            <person name="Ruckert C."/>
        </authorList>
    </citation>
    <scope>NUCLEOTIDE SEQUENCE</scope>
    <source>
        <strain evidence="5">JCM 31311</strain>
    </source>
</reference>
<dbReference type="RefSeq" id="WP_189091158.1">
    <property type="nucleotide sequence ID" value="NZ_BMQL01000016.1"/>
</dbReference>
<dbReference type="PRINTS" id="PR00598">
    <property type="entry name" value="HTHMARR"/>
</dbReference>
<protein>
    <submittedName>
        <fullName evidence="5">MarR family transcriptional regulator</fullName>
    </submittedName>
</protein>
<proteinExistence type="predicted"/>
<evidence type="ECO:0000256" key="3">
    <source>
        <dbReference type="ARBA" id="ARBA00023163"/>
    </source>
</evidence>
<dbReference type="InterPro" id="IPR023187">
    <property type="entry name" value="Tscrpt_reg_MarR-type_CS"/>
</dbReference>
<dbReference type="Gene3D" id="1.10.10.10">
    <property type="entry name" value="Winged helix-like DNA-binding domain superfamily/Winged helix DNA-binding domain"/>
    <property type="match status" value="1"/>
</dbReference>
<keyword evidence="6" id="KW-1185">Reference proteome</keyword>
<dbReference type="Proteomes" id="UP000603865">
    <property type="component" value="Unassembled WGS sequence"/>
</dbReference>
<dbReference type="PANTHER" id="PTHR42756:SF1">
    <property type="entry name" value="TRANSCRIPTIONAL REPRESSOR OF EMRAB OPERON"/>
    <property type="match status" value="1"/>
</dbReference>
<comment type="caution">
    <text evidence="5">The sequence shown here is derived from an EMBL/GenBank/DDBJ whole genome shotgun (WGS) entry which is preliminary data.</text>
</comment>
<feature type="domain" description="HTH marR-type" evidence="4">
    <location>
        <begin position="38"/>
        <end position="173"/>
    </location>
</feature>
<dbReference type="AlphaFoldDB" id="A0A918CA95"/>
<dbReference type="PROSITE" id="PS01117">
    <property type="entry name" value="HTH_MARR_1"/>
    <property type="match status" value="1"/>
</dbReference>
<keyword evidence="2" id="KW-0238">DNA-binding</keyword>
<dbReference type="InterPro" id="IPR036388">
    <property type="entry name" value="WH-like_DNA-bd_sf"/>
</dbReference>
<dbReference type="GO" id="GO:0003700">
    <property type="term" value="F:DNA-binding transcription factor activity"/>
    <property type="evidence" value="ECO:0007669"/>
    <property type="project" value="InterPro"/>
</dbReference>
<evidence type="ECO:0000313" key="5">
    <source>
        <dbReference type="EMBL" id="GGR13734.1"/>
    </source>
</evidence>
<evidence type="ECO:0000256" key="2">
    <source>
        <dbReference type="ARBA" id="ARBA00023125"/>
    </source>
</evidence>
<keyword evidence="1" id="KW-0805">Transcription regulation</keyword>
<reference evidence="5" key="2">
    <citation type="submission" date="2020-09" db="EMBL/GenBank/DDBJ databases">
        <authorList>
            <person name="Sun Q."/>
            <person name="Ohkuma M."/>
        </authorList>
    </citation>
    <scope>NUCLEOTIDE SEQUENCE</scope>
    <source>
        <strain evidence="5">JCM 31311</strain>
    </source>
</reference>
<keyword evidence="3" id="KW-0804">Transcription</keyword>
<gene>
    <name evidence="5" type="ORF">GCM10008957_28210</name>
</gene>
<dbReference type="PROSITE" id="PS50995">
    <property type="entry name" value="HTH_MARR_2"/>
    <property type="match status" value="1"/>
</dbReference>
<dbReference type="PANTHER" id="PTHR42756">
    <property type="entry name" value="TRANSCRIPTIONAL REGULATOR, MARR"/>
    <property type="match status" value="1"/>
</dbReference>
<evidence type="ECO:0000256" key="1">
    <source>
        <dbReference type="ARBA" id="ARBA00023015"/>
    </source>
</evidence>
<dbReference type="SMART" id="SM00347">
    <property type="entry name" value="HTH_MARR"/>
    <property type="match status" value="1"/>
</dbReference>
<dbReference type="SUPFAM" id="SSF46785">
    <property type="entry name" value="Winged helix' DNA-binding domain"/>
    <property type="match status" value="1"/>
</dbReference>
<dbReference type="Pfam" id="PF12802">
    <property type="entry name" value="MarR_2"/>
    <property type="match status" value="1"/>
</dbReference>
<dbReference type="GO" id="GO:0003677">
    <property type="term" value="F:DNA binding"/>
    <property type="evidence" value="ECO:0007669"/>
    <property type="project" value="UniProtKB-KW"/>
</dbReference>
<dbReference type="EMBL" id="BMQL01000016">
    <property type="protein sequence ID" value="GGR13734.1"/>
    <property type="molecule type" value="Genomic_DNA"/>
</dbReference>